<dbReference type="Proteomes" id="UP000476176">
    <property type="component" value="Unassembled WGS sequence"/>
</dbReference>
<evidence type="ECO:0000313" key="1">
    <source>
        <dbReference type="EMBL" id="KAE9159446.1"/>
    </source>
</evidence>
<dbReference type="AlphaFoldDB" id="A0A6G0M9H3"/>
<comment type="caution">
    <text evidence="1">The sequence shown here is derived from an EMBL/GenBank/DDBJ whole genome shotgun (WGS) entry which is preliminary data.</text>
</comment>
<gene>
    <name evidence="1" type="ORF">PF004_g31537</name>
</gene>
<sequence length="118" mass="13101">MATRRLCSALFWTTGVTVSVRDRLPLKMHFLDQVVLSSAEIAGLPRGDNQVQVHVIEARDLKGRKQAAFLTRSCSSTSPTSAGTSFEKLQSISVYHKERVITNNIIGIYQLGYISVYV</sequence>
<name>A0A6G0M9H3_9STRA</name>
<proteinExistence type="predicted"/>
<organism evidence="1 2">
    <name type="scientific">Phytophthora fragariae</name>
    <dbReference type="NCBI Taxonomy" id="53985"/>
    <lineage>
        <taxon>Eukaryota</taxon>
        <taxon>Sar</taxon>
        <taxon>Stramenopiles</taxon>
        <taxon>Oomycota</taxon>
        <taxon>Peronosporomycetes</taxon>
        <taxon>Peronosporales</taxon>
        <taxon>Peronosporaceae</taxon>
        <taxon>Phytophthora</taxon>
    </lineage>
</organism>
<accession>A0A6G0M9H3</accession>
<evidence type="ECO:0000313" key="2">
    <source>
        <dbReference type="Proteomes" id="UP000476176"/>
    </source>
</evidence>
<dbReference type="EMBL" id="QXGC01008005">
    <property type="protein sequence ID" value="KAE9159446.1"/>
    <property type="molecule type" value="Genomic_DNA"/>
</dbReference>
<protein>
    <submittedName>
        <fullName evidence="1">Uncharacterized protein</fullName>
    </submittedName>
</protein>
<reference evidence="1 2" key="1">
    <citation type="submission" date="2018-09" db="EMBL/GenBank/DDBJ databases">
        <title>Genomic investigation of the strawberry pathogen Phytophthora fragariae indicates pathogenicity is determined by transcriptional variation in three key races.</title>
        <authorList>
            <person name="Adams T.M."/>
            <person name="Armitage A.D."/>
            <person name="Sobczyk M.K."/>
            <person name="Bates H.J."/>
            <person name="Dunwell J.M."/>
            <person name="Nellist C.F."/>
            <person name="Harrison R.J."/>
        </authorList>
    </citation>
    <scope>NUCLEOTIDE SEQUENCE [LARGE SCALE GENOMIC DNA]</scope>
    <source>
        <strain evidence="1 2">BC-23</strain>
    </source>
</reference>